<evidence type="ECO:0000313" key="2">
    <source>
        <dbReference type="Proteomes" id="UP001218423"/>
    </source>
</evidence>
<dbReference type="EMBL" id="CP120942">
    <property type="protein sequence ID" value="WFF97169.1"/>
    <property type="molecule type" value="Genomic_DNA"/>
</dbReference>
<name>A0AAJ5Z720_AERCA</name>
<gene>
    <name evidence="1" type="ORF">P5S46_16120</name>
</gene>
<dbReference type="Proteomes" id="UP001218423">
    <property type="component" value="Chromosome"/>
</dbReference>
<organism evidence="1 2">
    <name type="scientific">Aeromonas caviae</name>
    <name type="common">Aeromonas punctata</name>
    <dbReference type="NCBI Taxonomy" id="648"/>
    <lineage>
        <taxon>Bacteria</taxon>
        <taxon>Pseudomonadati</taxon>
        <taxon>Pseudomonadota</taxon>
        <taxon>Gammaproteobacteria</taxon>
        <taxon>Aeromonadales</taxon>
        <taxon>Aeromonadaceae</taxon>
        <taxon>Aeromonas</taxon>
    </lineage>
</organism>
<protein>
    <submittedName>
        <fullName evidence="1">Uncharacterized protein</fullName>
    </submittedName>
</protein>
<dbReference type="AlphaFoldDB" id="A0AAJ5Z720"/>
<proteinExistence type="predicted"/>
<dbReference type="RefSeq" id="WP_234676916.1">
    <property type="nucleotide sequence ID" value="NZ_CP120942.1"/>
</dbReference>
<reference evidence="1" key="1">
    <citation type="submission" date="2023-03" db="EMBL/GenBank/DDBJ databases">
        <title>Aeromonas caviae strain AC1520.</title>
        <authorList>
            <person name="Xie T."/>
            <person name="Zhang Q."/>
            <person name="Deng J."/>
            <person name="Li X."/>
        </authorList>
    </citation>
    <scope>NUCLEOTIDE SEQUENCE</scope>
    <source>
        <strain evidence="1">AC1520</strain>
    </source>
</reference>
<evidence type="ECO:0000313" key="1">
    <source>
        <dbReference type="EMBL" id="WFF97169.1"/>
    </source>
</evidence>
<accession>A0AAJ5Z720</accession>
<sequence length="75" mass="8651">MMHYYAQHTPTRDLDAPLLGIEELEKTRQAGLCITFGMFIWHEGGFDEWTREVGLVVGMALRKASRRPREGREMG</sequence>